<dbReference type="GO" id="GO:0004673">
    <property type="term" value="F:protein histidine kinase activity"/>
    <property type="evidence" value="ECO:0007669"/>
    <property type="project" value="UniProtKB-EC"/>
</dbReference>
<dbReference type="SUPFAM" id="SSF55874">
    <property type="entry name" value="ATPase domain of HSP90 chaperone/DNA topoisomerase II/histidine kinase"/>
    <property type="match status" value="1"/>
</dbReference>
<accession>A0A285CYE1</accession>
<keyword evidence="4" id="KW-0597">Phosphoprotein</keyword>
<evidence type="ECO:0000256" key="1">
    <source>
        <dbReference type="ARBA" id="ARBA00000085"/>
    </source>
</evidence>
<dbReference type="GO" id="GO:0007165">
    <property type="term" value="P:signal transduction"/>
    <property type="evidence" value="ECO:0007669"/>
    <property type="project" value="InterPro"/>
</dbReference>
<keyword evidence="9" id="KW-0472">Membrane</keyword>
<keyword evidence="9" id="KW-1133">Transmembrane helix</keyword>
<keyword evidence="6" id="KW-0547">Nucleotide-binding</keyword>
<dbReference type="GO" id="GO:0005524">
    <property type="term" value="F:ATP binding"/>
    <property type="evidence" value="ECO:0007669"/>
    <property type="project" value="UniProtKB-KW"/>
</dbReference>
<dbReference type="InterPro" id="IPR003660">
    <property type="entry name" value="HAMP_dom"/>
</dbReference>
<keyword evidence="5" id="KW-0808">Transferase</keyword>
<evidence type="ECO:0000256" key="3">
    <source>
        <dbReference type="ARBA" id="ARBA00012438"/>
    </source>
</evidence>
<dbReference type="GO" id="GO:0016020">
    <property type="term" value="C:membrane"/>
    <property type="evidence" value="ECO:0007669"/>
    <property type="project" value="UniProtKB-SubCell"/>
</dbReference>
<sequence length="594" mass="63985">MTPLLGRRRRFADRIGSRLAFLLAVALLPLGTISVVQSYVVLHEAEARSEAALTGETMRAADHQVRMIQRAQGAAAALSQMVRPLLAEPGSCSAALADVARESGIYTLVGFLGPDLQMRCSSADRTFDFTGSAPAQAALAAGKPLLQVNPKGRVSGTSVVIASHPVRDERDRFLGLVTISLPHSALVSHTDTDPGQASPVLMTFNGEGDVLTSSTGIADVERMLPRDRALKALAGMDRGFAFTAQTADGEMRVFSVVPIIAGTLYTLGSWAADSQSNRRLSTLPALALPSLMWLVCLLVAWLAAERLMTRHIRSLRKAITSFAKGSRMVDPLDFATAPREIRDLAEAFARMTETILHDEAELEDMVHQKEVLLREVHHRVKNNLQLIASIMNMQMRQARTPEAKGLMKGLQDRVMSLATIHRGLYQTTGLTDIRADELLSDIVRQVVNLATGPGRRIVVHTDFRDLRLTPDQAVPLALLLTEALTNVMKYAGAPVGQVPRLDVALWRDGPAAAVLEVTNTVGEQPPSAETLATGTGLGAQLLTGFAQQVGGEVRIVEDGQTHSLSVRFVVRPLADAEARNDAPSPETGPGTSDR</sequence>
<proteinExistence type="predicted"/>
<feature type="transmembrane region" description="Helical" evidence="9">
    <location>
        <begin position="283"/>
        <end position="304"/>
    </location>
</feature>
<keyword evidence="8" id="KW-0067">ATP-binding</keyword>
<evidence type="ECO:0000313" key="12">
    <source>
        <dbReference type="Proteomes" id="UP000219467"/>
    </source>
</evidence>
<dbReference type="PANTHER" id="PTHR41523:SF8">
    <property type="entry name" value="ETHYLENE RESPONSE SENSOR PROTEIN"/>
    <property type="match status" value="1"/>
</dbReference>
<dbReference type="InterPro" id="IPR011495">
    <property type="entry name" value="Sig_transdc_His_kin_sub2_dim/P"/>
</dbReference>
<keyword evidence="7 11" id="KW-0418">Kinase</keyword>
<evidence type="ECO:0000256" key="7">
    <source>
        <dbReference type="ARBA" id="ARBA00022777"/>
    </source>
</evidence>
<dbReference type="Proteomes" id="UP000219467">
    <property type="component" value="Unassembled WGS sequence"/>
</dbReference>
<dbReference type="OrthoDB" id="9767435at2"/>
<evidence type="ECO:0000256" key="8">
    <source>
        <dbReference type="ARBA" id="ARBA00022840"/>
    </source>
</evidence>
<protein>
    <recommendedName>
        <fullName evidence="3">histidine kinase</fullName>
        <ecNumber evidence="3">2.7.13.3</ecNumber>
    </recommendedName>
</protein>
<dbReference type="AlphaFoldDB" id="A0A285CYE1"/>
<name>A0A285CYE1_9RHOB</name>
<organism evidence="11 12">
    <name type="scientific">Cereibacter ovatus</name>
    <dbReference type="NCBI Taxonomy" id="439529"/>
    <lineage>
        <taxon>Bacteria</taxon>
        <taxon>Pseudomonadati</taxon>
        <taxon>Pseudomonadota</taxon>
        <taxon>Alphaproteobacteria</taxon>
        <taxon>Rhodobacterales</taxon>
        <taxon>Paracoccaceae</taxon>
        <taxon>Cereibacter</taxon>
    </lineage>
</organism>
<dbReference type="Pfam" id="PF07568">
    <property type="entry name" value="HisKA_2"/>
    <property type="match status" value="1"/>
</dbReference>
<dbReference type="Gene3D" id="3.30.450.20">
    <property type="entry name" value="PAS domain"/>
    <property type="match status" value="2"/>
</dbReference>
<dbReference type="PROSITE" id="PS50885">
    <property type="entry name" value="HAMP"/>
    <property type="match status" value="1"/>
</dbReference>
<evidence type="ECO:0000256" key="9">
    <source>
        <dbReference type="SAM" id="Phobius"/>
    </source>
</evidence>
<dbReference type="InterPro" id="IPR036890">
    <property type="entry name" value="HATPase_C_sf"/>
</dbReference>
<dbReference type="RefSeq" id="WP_097031069.1">
    <property type="nucleotide sequence ID" value="NZ_OAOQ01000012.1"/>
</dbReference>
<dbReference type="EMBL" id="OAOQ01000012">
    <property type="protein sequence ID" value="SNX72425.1"/>
    <property type="molecule type" value="Genomic_DNA"/>
</dbReference>
<gene>
    <name evidence="11" type="ORF">SAMN05878503_11267</name>
</gene>
<evidence type="ECO:0000256" key="2">
    <source>
        <dbReference type="ARBA" id="ARBA00004370"/>
    </source>
</evidence>
<keyword evidence="12" id="KW-1185">Reference proteome</keyword>
<keyword evidence="9" id="KW-0812">Transmembrane</keyword>
<evidence type="ECO:0000256" key="6">
    <source>
        <dbReference type="ARBA" id="ARBA00022741"/>
    </source>
</evidence>
<feature type="domain" description="HAMP" evidence="10">
    <location>
        <begin position="306"/>
        <end position="360"/>
    </location>
</feature>
<dbReference type="EC" id="2.7.13.3" evidence="3"/>
<evidence type="ECO:0000256" key="4">
    <source>
        <dbReference type="ARBA" id="ARBA00022553"/>
    </source>
</evidence>
<comment type="catalytic activity">
    <reaction evidence="1">
        <text>ATP + protein L-histidine = ADP + protein N-phospho-L-histidine.</text>
        <dbReference type="EC" id="2.7.13.3"/>
    </reaction>
</comment>
<comment type="subcellular location">
    <subcellularLocation>
        <location evidence="2">Membrane</location>
    </subcellularLocation>
</comment>
<evidence type="ECO:0000259" key="10">
    <source>
        <dbReference type="PROSITE" id="PS50885"/>
    </source>
</evidence>
<dbReference type="Gene3D" id="3.30.565.10">
    <property type="entry name" value="Histidine kinase-like ATPase, C-terminal domain"/>
    <property type="match status" value="1"/>
</dbReference>
<dbReference type="PANTHER" id="PTHR41523">
    <property type="entry name" value="TWO-COMPONENT SYSTEM SENSOR PROTEIN"/>
    <property type="match status" value="1"/>
</dbReference>
<evidence type="ECO:0000313" key="11">
    <source>
        <dbReference type="EMBL" id="SNX72425.1"/>
    </source>
</evidence>
<reference evidence="12" key="1">
    <citation type="submission" date="2017-08" db="EMBL/GenBank/DDBJ databases">
        <authorList>
            <person name="Varghese N."/>
            <person name="Submissions S."/>
        </authorList>
    </citation>
    <scope>NUCLEOTIDE SEQUENCE [LARGE SCALE GENOMIC DNA]</scope>
    <source>
        <strain evidence="12">JA234</strain>
    </source>
</reference>
<evidence type="ECO:0000256" key="5">
    <source>
        <dbReference type="ARBA" id="ARBA00022679"/>
    </source>
</evidence>